<evidence type="ECO:0000259" key="7">
    <source>
        <dbReference type="PROSITE" id="PS51857"/>
    </source>
</evidence>
<dbReference type="PROSITE" id="PS51857">
    <property type="entry name" value="CSD_2"/>
    <property type="match status" value="1"/>
</dbReference>
<protein>
    <recommendedName>
        <fullName evidence="10">Protein kinase domain-containing protein</fullName>
    </recommendedName>
</protein>
<dbReference type="InterPro" id="IPR000719">
    <property type="entry name" value="Prot_kinase_dom"/>
</dbReference>
<evidence type="ECO:0008006" key="10">
    <source>
        <dbReference type="Google" id="ProtNLM"/>
    </source>
</evidence>
<name>A0A813EHP9_POLGL</name>
<dbReference type="GO" id="GO:0004691">
    <property type="term" value="F:cAMP-dependent protein kinase activity"/>
    <property type="evidence" value="ECO:0007669"/>
    <property type="project" value="TreeGrafter"/>
</dbReference>
<dbReference type="InterPro" id="IPR002059">
    <property type="entry name" value="CSP_DNA-bd"/>
</dbReference>
<evidence type="ECO:0000256" key="4">
    <source>
        <dbReference type="ARBA" id="ARBA00022777"/>
    </source>
</evidence>
<dbReference type="SMART" id="SM00220">
    <property type="entry name" value="S_TKc"/>
    <property type="match status" value="1"/>
</dbReference>
<accession>A0A813EHP9</accession>
<dbReference type="PANTHER" id="PTHR24353:SF37">
    <property type="entry name" value="CAMP-DEPENDENT PROTEIN KINASE CATALYTIC SUBUNIT PRKX"/>
    <property type="match status" value="1"/>
</dbReference>
<keyword evidence="3" id="KW-0547">Nucleotide-binding</keyword>
<keyword evidence="9" id="KW-1185">Reference proteome</keyword>
<dbReference type="GO" id="GO:0003676">
    <property type="term" value="F:nucleic acid binding"/>
    <property type="evidence" value="ECO:0007669"/>
    <property type="project" value="InterPro"/>
</dbReference>
<dbReference type="SUPFAM" id="SSF56112">
    <property type="entry name" value="Protein kinase-like (PK-like)"/>
    <property type="match status" value="1"/>
</dbReference>
<evidence type="ECO:0000256" key="2">
    <source>
        <dbReference type="ARBA" id="ARBA00022679"/>
    </source>
</evidence>
<dbReference type="AlphaFoldDB" id="A0A813EHP9"/>
<dbReference type="GO" id="GO:0005952">
    <property type="term" value="C:cAMP-dependent protein kinase complex"/>
    <property type="evidence" value="ECO:0007669"/>
    <property type="project" value="TreeGrafter"/>
</dbReference>
<dbReference type="Pfam" id="PF00069">
    <property type="entry name" value="Pkinase"/>
    <property type="match status" value="1"/>
</dbReference>
<reference evidence="8" key="1">
    <citation type="submission" date="2021-02" db="EMBL/GenBank/DDBJ databases">
        <authorList>
            <person name="Dougan E. K."/>
            <person name="Rhodes N."/>
            <person name="Thang M."/>
            <person name="Chan C."/>
        </authorList>
    </citation>
    <scope>NUCLEOTIDE SEQUENCE</scope>
</reference>
<evidence type="ECO:0000256" key="5">
    <source>
        <dbReference type="ARBA" id="ARBA00022840"/>
    </source>
</evidence>
<sequence>MATTQDDTGGGLLVDIQAWDDVVAVRGRKDLTLDEFDLGRTIGKGRFARVRIATLRGVHKVPICLKVLKKTAVLELEQAEHIINEKNVLTSVKHPFIIRMLETFQDTQKLYMALELVNGGELFNLLRAQKKFKEPQARFYIAEVVSAISYLHSMLIVFRDVKPENILIHRSGHLKLTDFGFAKYLKAMSYNGTVKSFSSHKGFGFLVSTEAEGDIYFQRRDLPVELQDVVGEELFNLQGRSVTFELTTTQDGKPQARSVQVLASEGDRAVGVVKTFSEKNGYGFLSSPMVDGDVYFQKRDMPYMFQNSEMRGLKVTFGINTMKDGKTQ</sequence>
<feature type="domain" description="Protein kinase" evidence="6">
    <location>
        <begin position="36"/>
        <end position="328"/>
    </location>
</feature>
<keyword evidence="1" id="KW-0723">Serine/threonine-protein kinase</keyword>
<dbReference type="Gene3D" id="2.40.50.140">
    <property type="entry name" value="Nucleic acid-binding proteins"/>
    <property type="match status" value="2"/>
</dbReference>
<dbReference type="PROSITE" id="PS50011">
    <property type="entry name" value="PROTEIN_KINASE_DOM"/>
    <property type="match status" value="1"/>
</dbReference>
<evidence type="ECO:0000256" key="1">
    <source>
        <dbReference type="ARBA" id="ARBA00022527"/>
    </source>
</evidence>
<comment type="caution">
    <text evidence="8">The sequence shown here is derived from an EMBL/GenBank/DDBJ whole genome shotgun (WGS) entry which is preliminary data.</text>
</comment>
<evidence type="ECO:0000256" key="3">
    <source>
        <dbReference type="ARBA" id="ARBA00022741"/>
    </source>
</evidence>
<evidence type="ECO:0000259" key="6">
    <source>
        <dbReference type="PROSITE" id="PS50011"/>
    </source>
</evidence>
<keyword evidence="2" id="KW-0808">Transferase</keyword>
<dbReference type="SUPFAM" id="SSF50249">
    <property type="entry name" value="Nucleic acid-binding proteins"/>
    <property type="match status" value="2"/>
</dbReference>
<gene>
    <name evidence="8" type="ORF">PGLA1383_LOCUS18446</name>
</gene>
<organism evidence="8 9">
    <name type="scientific">Polarella glacialis</name>
    <name type="common">Dinoflagellate</name>
    <dbReference type="NCBI Taxonomy" id="89957"/>
    <lineage>
        <taxon>Eukaryota</taxon>
        <taxon>Sar</taxon>
        <taxon>Alveolata</taxon>
        <taxon>Dinophyceae</taxon>
        <taxon>Suessiales</taxon>
        <taxon>Suessiaceae</taxon>
        <taxon>Polarella</taxon>
    </lineage>
</organism>
<feature type="non-terminal residue" evidence="8">
    <location>
        <position position="328"/>
    </location>
</feature>
<proteinExistence type="predicted"/>
<feature type="domain" description="CSD" evidence="7">
    <location>
        <begin position="189"/>
        <end position="261"/>
    </location>
</feature>
<evidence type="ECO:0000313" key="9">
    <source>
        <dbReference type="Proteomes" id="UP000654075"/>
    </source>
</evidence>
<dbReference type="OrthoDB" id="63267at2759"/>
<keyword evidence="4" id="KW-0418">Kinase</keyword>
<dbReference type="Proteomes" id="UP000654075">
    <property type="component" value="Unassembled WGS sequence"/>
</dbReference>
<dbReference type="Gene3D" id="3.30.200.20">
    <property type="entry name" value="Phosphorylase Kinase, domain 1"/>
    <property type="match status" value="1"/>
</dbReference>
<dbReference type="GO" id="GO:0005524">
    <property type="term" value="F:ATP binding"/>
    <property type="evidence" value="ECO:0007669"/>
    <property type="project" value="UniProtKB-KW"/>
</dbReference>
<dbReference type="EMBL" id="CAJNNV010011838">
    <property type="protein sequence ID" value="CAE8600112.1"/>
    <property type="molecule type" value="Genomic_DNA"/>
</dbReference>
<dbReference type="InterPro" id="IPR011009">
    <property type="entry name" value="Kinase-like_dom_sf"/>
</dbReference>
<dbReference type="InterPro" id="IPR012340">
    <property type="entry name" value="NA-bd_OB-fold"/>
</dbReference>
<evidence type="ECO:0000313" key="8">
    <source>
        <dbReference type="EMBL" id="CAE8600112.1"/>
    </source>
</evidence>
<keyword evidence="5" id="KW-0067">ATP-binding</keyword>
<dbReference type="Gene3D" id="1.10.510.10">
    <property type="entry name" value="Transferase(Phosphotransferase) domain 1"/>
    <property type="match status" value="1"/>
</dbReference>
<dbReference type="PANTHER" id="PTHR24353">
    <property type="entry name" value="CYCLIC NUCLEOTIDE-DEPENDENT PROTEIN KINASE"/>
    <property type="match status" value="1"/>
</dbReference>